<organism evidence="1 2">
    <name type="scientific">Persea americana</name>
    <name type="common">Avocado</name>
    <dbReference type="NCBI Taxonomy" id="3435"/>
    <lineage>
        <taxon>Eukaryota</taxon>
        <taxon>Viridiplantae</taxon>
        <taxon>Streptophyta</taxon>
        <taxon>Embryophyta</taxon>
        <taxon>Tracheophyta</taxon>
        <taxon>Spermatophyta</taxon>
        <taxon>Magnoliopsida</taxon>
        <taxon>Magnoliidae</taxon>
        <taxon>Laurales</taxon>
        <taxon>Lauraceae</taxon>
        <taxon>Persea</taxon>
    </lineage>
</organism>
<dbReference type="EMBL" id="CM056809">
    <property type="protein sequence ID" value="KAJ8647621.1"/>
    <property type="molecule type" value="Genomic_DNA"/>
</dbReference>
<comment type="caution">
    <text evidence="1">The sequence shown here is derived from an EMBL/GenBank/DDBJ whole genome shotgun (WGS) entry which is preliminary data.</text>
</comment>
<protein>
    <submittedName>
        <fullName evidence="1">Uncharacterized protein</fullName>
    </submittedName>
</protein>
<keyword evidence="2" id="KW-1185">Reference proteome</keyword>
<reference evidence="1 2" key="1">
    <citation type="journal article" date="2022" name="Hortic Res">
        <title>A haplotype resolved chromosomal level avocado genome allows analysis of novel avocado genes.</title>
        <authorList>
            <person name="Nath O."/>
            <person name="Fletcher S.J."/>
            <person name="Hayward A."/>
            <person name="Shaw L.M."/>
            <person name="Masouleh A.K."/>
            <person name="Furtado A."/>
            <person name="Henry R.J."/>
            <person name="Mitter N."/>
        </authorList>
    </citation>
    <scope>NUCLEOTIDE SEQUENCE [LARGE SCALE GENOMIC DNA]</scope>
    <source>
        <strain evidence="2">cv. Hass</strain>
    </source>
</reference>
<accession>A0ACC2MPE6</accession>
<gene>
    <name evidence="1" type="ORF">MRB53_000644</name>
</gene>
<proteinExistence type="predicted"/>
<dbReference type="Proteomes" id="UP001234297">
    <property type="component" value="Chromosome 1"/>
</dbReference>
<evidence type="ECO:0000313" key="2">
    <source>
        <dbReference type="Proteomes" id="UP001234297"/>
    </source>
</evidence>
<name>A0ACC2MPE6_PERAE</name>
<evidence type="ECO:0000313" key="1">
    <source>
        <dbReference type="EMBL" id="KAJ8647621.1"/>
    </source>
</evidence>
<sequence>MHFLFFSSTSFRSSIYSRLIHSLHGLPSQQRDRAIHEAQQALTEYLHSTRCLSFTHAEHISKNCPSSLLNLLSKFKFSISNVSKTLHRFLRYHPVNEFEFFFESIGFSPTEIPAFLPPHKFFLSEDNENLLPVVHKLVEYSFPWDRLGRIYKEEVSVFNESPIELMKRLRKLEAFGFDRVLVIGICLAYPSILGRNSKSGGEVEELLGLLKRVFYDFNFVSCIGDNVDVCYEICRKIMVFYNLGCEKQMMGELIGRSCDVFVRFAEEVFVKKVDFFCRLGMEKEDIGLLILRHPKILSFNLEGPVINICDYLKQIGLDNEKLNVITVECPHVLGKNRVENLPETMKALDLHDWFADKILNGNHHLLSGFVNSSSEQELKDDFQDDIERIKFTTKQHHTFGKLDFLLAIGFGNNLNTVEILRHLHGTRSQLQERFDCLILMGIKHSSLCKMIKTSPKILNQNTEMLEQKVNFLFNDLHCSLEHLDAFPSYLYYDLEKRIKPRYKILTWLREKGLLKRHYSLSTVIVGSEKKFIAYLLAIHPAAPKQWLEHFSVKDCSDNLC</sequence>